<feature type="compositionally biased region" description="Low complexity" evidence="1">
    <location>
        <begin position="193"/>
        <end position="217"/>
    </location>
</feature>
<dbReference type="Pfam" id="PF04720">
    <property type="entry name" value="PDDEXK_6"/>
    <property type="match status" value="1"/>
</dbReference>
<protein>
    <submittedName>
        <fullName evidence="2">Uncharacterized protein</fullName>
    </submittedName>
</protein>
<feature type="region of interest" description="Disordered" evidence="1">
    <location>
        <begin position="189"/>
        <end position="228"/>
    </location>
</feature>
<reference evidence="2" key="1">
    <citation type="journal article" date="2020" name="bioRxiv">
        <title>Comparative genomics of Chlamydomonas.</title>
        <authorList>
            <person name="Craig R.J."/>
            <person name="Hasan A.R."/>
            <person name="Ness R.W."/>
            <person name="Keightley P.D."/>
        </authorList>
    </citation>
    <scope>NUCLEOTIDE SEQUENCE</scope>
    <source>
        <strain evidence="2">SAG 7.73</strain>
    </source>
</reference>
<evidence type="ECO:0000313" key="3">
    <source>
        <dbReference type="Proteomes" id="UP000650467"/>
    </source>
</evidence>
<keyword evidence="3" id="KW-1185">Reference proteome</keyword>
<feature type="region of interest" description="Disordered" evidence="1">
    <location>
        <begin position="255"/>
        <end position="279"/>
    </location>
</feature>
<dbReference type="OrthoDB" id="535753at2759"/>
<dbReference type="AlphaFoldDB" id="A0A835SMP9"/>
<comment type="caution">
    <text evidence="2">The sequence shown here is derived from an EMBL/GenBank/DDBJ whole genome shotgun (WGS) entry which is preliminary data.</text>
</comment>
<evidence type="ECO:0000313" key="2">
    <source>
        <dbReference type="EMBL" id="KAG2429908.1"/>
    </source>
</evidence>
<organism evidence="2 3">
    <name type="scientific">Chlamydomonas incerta</name>
    <dbReference type="NCBI Taxonomy" id="51695"/>
    <lineage>
        <taxon>Eukaryota</taxon>
        <taxon>Viridiplantae</taxon>
        <taxon>Chlorophyta</taxon>
        <taxon>core chlorophytes</taxon>
        <taxon>Chlorophyceae</taxon>
        <taxon>CS clade</taxon>
        <taxon>Chlamydomonadales</taxon>
        <taxon>Chlamydomonadaceae</taxon>
        <taxon>Chlamydomonas</taxon>
    </lineage>
</organism>
<proteinExistence type="predicted"/>
<dbReference type="Proteomes" id="UP000650467">
    <property type="component" value="Unassembled WGS sequence"/>
</dbReference>
<dbReference type="EMBL" id="JAEHOC010000029">
    <property type="protein sequence ID" value="KAG2429908.1"/>
    <property type="molecule type" value="Genomic_DNA"/>
</dbReference>
<name>A0A835SMP9_CHLIN</name>
<dbReference type="InterPro" id="IPR006502">
    <property type="entry name" value="PDDEXK-like"/>
</dbReference>
<evidence type="ECO:0000256" key="1">
    <source>
        <dbReference type="SAM" id="MobiDB-lite"/>
    </source>
</evidence>
<gene>
    <name evidence="2" type="ORF">HXX76_010688</name>
</gene>
<sequence length="456" mass="47040">MSAIEKVQKAIRKALEAGTNAPNTGAQLQSLAEGIARSSFLVTLRTGLALGCESPDYLSTLRHSFLIVQEHNGPSADLCIVVDPNFREQFTCTSMPTSSVYAQTVANNVPQFFVGTIGTVNALVCLLQSTLAEEAQALGLELPPWRSRSALLSKWLPRRFTDSVFMPPALEANLHPLLKSSLAGCHSPTGVQSWQSSQRPSLASSRASSSDGCSSASGERPSPARTSQPQTVVMGFSAAAPAAATAAAGSAAPVSRASSSTSTFSSCSSSSSPRAAQPRSSALSQQLAAAAEAARVVQAAAADQWVRLEQLAAAMQQQRPAAPAPMLALPAVPAPVPLHLQAPQPSAFRSAGAARQAQQEECVAAGAAQAQPARQRPEQDALTTLEAAWSSGGSGRAGQLLQALVVSPVHRRTVVPSSSSARARAVGGGCASLKLAGAPLKQLPRIYTVKLAVAAC</sequence>
<accession>A0A835SMP9</accession>